<keyword evidence="3" id="KW-1185">Reference proteome</keyword>
<evidence type="ECO:0000313" key="3">
    <source>
        <dbReference type="Proteomes" id="UP000067626"/>
    </source>
</evidence>
<evidence type="ECO:0000313" key="2">
    <source>
        <dbReference type="EMBL" id="AKT38259.1"/>
    </source>
</evidence>
<name>A0A0K1EBN0_CHOCO</name>
<dbReference type="KEGG" id="ccro:CMC5_024020"/>
<accession>A0A0K1EBN0</accession>
<dbReference type="EMBL" id="CP012159">
    <property type="protein sequence ID" value="AKT38259.1"/>
    <property type="molecule type" value="Genomic_DNA"/>
</dbReference>
<feature type="domain" description="Bacteriophage Mu GpT" evidence="1">
    <location>
        <begin position="16"/>
        <end position="142"/>
    </location>
</feature>
<dbReference type="Pfam" id="PF10124">
    <property type="entry name" value="Mu-like_gpT"/>
    <property type="match status" value="1"/>
</dbReference>
<dbReference type="STRING" id="52.CMC5_024020"/>
<organism evidence="2 3">
    <name type="scientific">Chondromyces crocatus</name>
    <dbReference type="NCBI Taxonomy" id="52"/>
    <lineage>
        <taxon>Bacteria</taxon>
        <taxon>Pseudomonadati</taxon>
        <taxon>Myxococcota</taxon>
        <taxon>Polyangia</taxon>
        <taxon>Polyangiales</taxon>
        <taxon>Polyangiaceae</taxon>
        <taxon>Chondromyces</taxon>
    </lineage>
</organism>
<proteinExistence type="predicted"/>
<dbReference type="RefSeq" id="WP_050430513.1">
    <property type="nucleotide sequence ID" value="NZ_CP012159.1"/>
</dbReference>
<dbReference type="OrthoDB" id="5505127at2"/>
<evidence type="ECO:0000259" key="1">
    <source>
        <dbReference type="Pfam" id="PF10124"/>
    </source>
</evidence>
<gene>
    <name evidence="2" type="ORF">CMC5_024020</name>
</gene>
<sequence>MLWTARHVLAFEDRLRRIINHDYQDAMRRVWWPNIMGTRASTGKREIIEWLLNTAQIVKLPNGQMQFDDLVTQAHEAVNIPRGGGLRMDRDKWEDDEAKLASEWASQMGSEMAMSPQYECIDLIKYGEVGLAYDGRPFHGAHLVNPFDESRGEYRTLIDSMAQFDPSLPALPPELTPDSFSLGVAHMKTFEMPNGRNRNLEPRFLLIPPQLEKVARTVTGAKIIEATENVITDYHVQPLVIHELAHDPRSWILIAPGSGELGMPYIWQERRPYGMTSYDGITDAELARANHLEWHVRGRNAAIYGHPFRAVKFKVPGPQQQQPPQS</sequence>
<dbReference type="AlphaFoldDB" id="A0A0K1EBN0"/>
<dbReference type="Proteomes" id="UP000067626">
    <property type="component" value="Chromosome"/>
</dbReference>
<protein>
    <recommendedName>
        <fullName evidence="1">Bacteriophage Mu GpT domain-containing protein</fullName>
    </recommendedName>
</protein>
<dbReference type="InterPro" id="IPR018774">
    <property type="entry name" value="Phage_Mu_GpT"/>
</dbReference>
<reference evidence="2 3" key="1">
    <citation type="submission" date="2015-07" db="EMBL/GenBank/DDBJ databases">
        <title>Genome analysis of myxobacterium Chondromyces crocatus Cm c5 reveals a high potential for natural compound synthesis and the genetic basis for the loss of fruiting body formation.</title>
        <authorList>
            <person name="Zaburannyi N."/>
            <person name="Bunk B."/>
            <person name="Maier J."/>
            <person name="Overmann J."/>
            <person name="Mueller R."/>
        </authorList>
    </citation>
    <scope>NUCLEOTIDE SEQUENCE [LARGE SCALE GENOMIC DNA]</scope>
    <source>
        <strain evidence="2 3">Cm c5</strain>
    </source>
</reference>